<dbReference type="Pfam" id="PF04434">
    <property type="entry name" value="SWIM"/>
    <property type="match status" value="1"/>
</dbReference>
<dbReference type="OrthoDB" id="1436478at2759"/>
<evidence type="ECO:0000256" key="7">
    <source>
        <dbReference type="SAM" id="MobiDB-lite"/>
    </source>
</evidence>
<feature type="compositionally biased region" description="Basic residues" evidence="7">
    <location>
        <begin position="201"/>
        <end position="214"/>
    </location>
</feature>
<organism evidence="9 10">
    <name type="scientific">Senna tora</name>
    <dbReference type="NCBI Taxonomy" id="362788"/>
    <lineage>
        <taxon>Eukaryota</taxon>
        <taxon>Viridiplantae</taxon>
        <taxon>Streptophyta</taxon>
        <taxon>Embryophyta</taxon>
        <taxon>Tracheophyta</taxon>
        <taxon>Spermatophyta</taxon>
        <taxon>Magnoliopsida</taxon>
        <taxon>eudicotyledons</taxon>
        <taxon>Gunneridae</taxon>
        <taxon>Pentapetalae</taxon>
        <taxon>rosids</taxon>
        <taxon>fabids</taxon>
        <taxon>Fabales</taxon>
        <taxon>Fabaceae</taxon>
        <taxon>Caesalpinioideae</taxon>
        <taxon>Cassia clade</taxon>
        <taxon>Senna</taxon>
    </lineage>
</organism>
<evidence type="ECO:0000313" key="10">
    <source>
        <dbReference type="Proteomes" id="UP000634136"/>
    </source>
</evidence>
<keyword evidence="6" id="KW-0539">Nucleus</keyword>
<dbReference type="PANTHER" id="PTHR31669">
    <property type="entry name" value="PROTEIN FAR1-RELATED SEQUENCE 10-RELATED"/>
    <property type="match status" value="1"/>
</dbReference>
<feature type="compositionally biased region" description="Polar residues" evidence="7">
    <location>
        <begin position="225"/>
        <end position="246"/>
    </location>
</feature>
<evidence type="ECO:0000313" key="9">
    <source>
        <dbReference type="EMBL" id="KAF7829178.1"/>
    </source>
</evidence>
<evidence type="ECO:0000256" key="2">
    <source>
        <dbReference type="ARBA" id="ARBA00022723"/>
    </source>
</evidence>
<accession>A0A834TVQ9</accession>
<dbReference type="InterPro" id="IPR007527">
    <property type="entry name" value="Znf_SWIM"/>
</dbReference>
<name>A0A834TVQ9_9FABA</name>
<dbReference type="GO" id="GO:0008270">
    <property type="term" value="F:zinc ion binding"/>
    <property type="evidence" value="ECO:0007669"/>
    <property type="project" value="UniProtKB-UniRule"/>
</dbReference>
<comment type="subcellular location">
    <subcellularLocation>
        <location evidence="6">Nucleus</location>
    </subcellularLocation>
</comment>
<dbReference type="InterPro" id="IPR006564">
    <property type="entry name" value="Znf_PMZ"/>
</dbReference>
<keyword evidence="2 6" id="KW-0479">Metal-binding</keyword>
<protein>
    <recommendedName>
        <fullName evidence="6">Protein FAR1-RELATED SEQUENCE</fullName>
    </recommendedName>
</protein>
<dbReference type="InterPro" id="IPR031052">
    <property type="entry name" value="FHY3/FAR1"/>
</dbReference>
<dbReference type="Proteomes" id="UP000634136">
    <property type="component" value="Unassembled WGS sequence"/>
</dbReference>
<keyword evidence="3 5" id="KW-0863">Zinc-finger</keyword>
<dbReference type="SMART" id="SM00575">
    <property type="entry name" value="ZnF_PMZ"/>
    <property type="match status" value="1"/>
</dbReference>
<keyword evidence="4 6" id="KW-0862">Zinc</keyword>
<comment type="function">
    <text evidence="6">Putative transcription activator involved in regulating light control of development.</text>
</comment>
<feature type="domain" description="SWIM-type" evidence="8">
    <location>
        <begin position="58"/>
        <end position="94"/>
    </location>
</feature>
<evidence type="ECO:0000256" key="1">
    <source>
        <dbReference type="ARBA" id="ARBA00005889"/>
    </source>
</evidence>
<dbReference type="PROSITE" id="PS50966">
    <property type="entry name" value="ZF_SWIM"/>
    <property type="match status" value="1"/>
</dbReference>
<dbReference type="GO" id="GO:0005634">
    <property type="term" value="C:nucleus"/>
    <property type="evidence" value="ECO:0007669"/>
    <property type="project" value="UniProtKB-SubCell"/>
</dbReference>
<keyword evidence="10" id="KW-1185">Reference proteome</keyword>
<dbReference type="AlphaFoldDB" id="A0A834TVQ9"/>
<comment type="caution">
    <text evidence="9">The sequence shown here is derived from an EMBL/GenBank/DDBJ whole genome shotgun (WGS) entry which is preliminary data.</text>
</comment>
<dbReference type="GO" id="GO:0006355">
    <property type="term" value="P:regulation of DNA-templated transcription"/>
    <property type="evidence" value="ECO:0007669"/>
    <property type="project" value="UniProtKB-UniRule"/>
</dbReference>
<evidence type="ECO:0000259" key="8">
    <source>
        <dbReference type="PROSITE" id="PS50966"/>
    </source>
</evidence>
<dbReference type="EMBL" id="JAAIUW010000006">
    <property type="protein sequence ID" value="KAF7829178.1"/>
    <property type="molecule type" value="Genomic_DNA"/>
</dbReference>
<proteinExistence type="inferred from homology"/>
<dbReference type="PANTHER" id="PTHR31669:SF281">
    <property type="entry name" value="PROTEIN FAR1-RELATED SEQUENCE"/>
    <property type="match status" value="1"/>
</dbReference>
<evidence type="ECO:0000256" key="6">
    <source>
        <dbReference type="RuleBase" id="RU367018"/>
    </source>
</evidence>
<evidence type="ECO:0000256" key="4">
    <source>
        <dbReference type="ARBA" id="ARBA00022833"/>
    </source>
</evidence>
<gene>
    <name evidence="9" type="ORF">G2W53_020342</name>
</gene>
<comment type="similarity">
    <text evidence="1 6">Belongs to the FHY3/FAR1 family.</text>
</comment>
<evidence type="ECO:0000256" key="5">
    <source>
        <dbReference type="PROSITE-ProRule" id="PRU00325"/>
    </source>
</evidence>
<sequence length="302" mass="34708">MLIQVAEVYTPMIFDMFQEQWDMSHACLIKHRNEIQPCFEYIIKLATSINVFDREREFRILLNPLEKTVSCTCKRFENFGILCCHALKILDANEIMHVPDQYILKRLTKDARSGVIMDFKGNEVVEDPKLARTMRYRQLCLKQIKLSSDAADFEQAFLLVDKAVDELIKQVAELRLKVTDVNKTDDSIAPISECSPQPTGIKKRIGKKRKRRHMSCLDQHKRQRTSSVTISQSQRSISNEAVNHPNSEVPKGYGNQMNFDVPSRSENTFSFTKFLMEPLLTPLGGSEFYGGFSNENDDQASE</sequence>
<reference evidence="9" key="1">
    <citation type="submission" date="2020-09" db="EMBL/GenBank/DDBJ databases">
        <title>Genome-Enabled Discovery of Anthraquinone Biosynthesis in Senna tora.</title>
        <authorList>
            <person name="Kang S.-H."/>
            <person name="Pandey R.P."/>
            <person name="Lee C.-M."/>
            <person name="Sim J.-S."/>
            <person name="Jeong J.-T."/>
            <person name="Choi B.-S."/>
            <person name="Jung M."/>
            <person name="Ginzburg D."/>
            <person name="Zhao K."/>
            <person name="Won S.Y."/>
            <person name="Oh T.-J."/>
            <person name="Yu Y."/>
            <person name="Kim N.-H."/>
            <person name="Lee O.R."/>
            <person name="Lee T.-H."/>
            <person name="Bashyal P."/>
            <person name="Kim T.-S."/>
            <person name="Lee W.-H."/>
            <person name="Kawkins C."/>
            <person name="Kim C.-K."/>
            <person name="Kim J.S."/>
            <person name="Ahn B.O."/>
            <person name="Rhee S.Y."/>
            <person name="Sohng J.K."/>
        </authorList>
    </citation>
    <scope>NUCLEOTIDE SEQUENCE</scope>
    <source>
        <tissue evidence="9">Leaf</tissue>
    </source>
</reference>
<feature type="region of interest" description="Disordered" evidence="7">
    <location>
        <begin position="189"/>
        <end position="254"/>
    </location>
</feature>
<evidence type="ECO:0000256" key="3">
    <source>
        <dbReference type="ARBA" id="ARBA00022771"/>
    </source>
</evidence>